<dbReference type="eggNOG" id="ENOG502TFSG">
    <property type="taxonomic scope" value="Eukaryota"/>
</dbReference>
<name>W3WXV8_PESFW</name>
<dbReference type="KEGG" id="pfy:PFICI_10691"/>
<dbReference type="InParanoid" id="W3WXV8"/>
<dbReference type="AlphaFoldDB" id="W3WXV8"/>
<dbReference type="SUPFAM" id="SSF54427">
    <property type="entry name" value="NTF2-like"/>
    <property type="match status" value="1"/>
</dbReference>
<dbReference type="Proteomes" id="UP000030651">
    <property type="component" value="Unassembled WGS sequence"/>
</dbReference>
<dbReference type="InterPro" id="IPR032710">
    <property type="entry name" value="NTF2-like_dom_sf"/>
</dbReference>
<dbReference type="Gene3D" id="3.10.450.50">
    <property type="match status" value="1"/>
</dbReference>
<dbReference type="RefSeq" id="XP_007837463.1">
    <property type="nucleotide sequence ID" value="XM_007839272.1"/>
</dbReference>
<dbReference type="InterPro" id="IPR037401">
    <property type="entry name" value="SnoaL-like"/>
</dbReference>
<reference evidence="3" key="1">
    <citation type="journal article" date="2015" name="BMC Genomics">
        <title>Genomic and transcriptomic analysis of the endophytic fungus Pestalotiopsis fici reveals its lifestyle and high potential for synthesis of natural products.</title>
        <authorList>
            <person name="Wang X."/>
            <person name="Zhang X."/>
            <person name="Liu L."/>
            <person name="Xiang M."/>
            <person name="Wang W."/>
            <person name="Sun X."/>
            <person name="Che Y."/>
            <person name="Guo L."/>
            <person name="Liu G."/>
            <person name="Guo L."/>
            <person name="Wang C."/>
            <person name="Yin W.B."/>
            <person name="Stadler M."/>
            <person name="Zhang X."/>
            <person name="Liu X."/>
        </authorList>
    </citation>
    <scope>NUCLEOTIDE SEQUENCE [LARGE SCALE GENOMIC DNA]</scope>
    <source>
        <strain evidence="3">W106-1 / CGMCC3.15140</strain>
    </source>
</reference>
<accession>W3WXV8</accession>
<dbReference type="Pfam" id="PF12680">
    <property type="entry name" value="SnoaL_2"/>
    <property type="match status" value="1"/>
</dbReference>
<proteinExistence type="predicted"/>
<evidence type="ECO:0000313" key="3">
    <source>
        <dbReference type="Proteomes" id="UP000030651"/>
    </source>
</evidence>
<dbReference type="GeneID" id="19275704"/>
<dbReference type="HOGENOM" id="CLU_1845793_0_0_1"/>
<protein>
    <recommendedName>
        <fullName evidence="1">SnoaL-like domain-containing protein</fullName>
    </recommendedName>
</protein>
<gene>
    <name evidence="2" type="ORF">PFICI_10691</name>
</gene>
<dbReference type="OMA" id="NESKYSH"/>
<sequence>MTSLDHEAGNVAKSFISHLRSRNFSALELLFAPKATYWVSGDPSVIPWAGTLPISERAPQLPAMHNAFQKFQIDQRSLTAEKKRAVVEFGVYGQDKQGGEYANDVVMVFEIDENGKIISLREYLDSMRALTYIQAKRDA</sequence>
<keyword evidence="3" id="KW-1185">Reference proteome</keyword>
<organism evidence="2 3">
    <name type="scientific">Pestalotiopsis fici (strain W106-1 / CGMCC3.15140)</name>
    <dbReference type="NCBI Taxonomy" id="1229662"/>
    <lineage>
        <taxon>Eukaryota</taxon>
        <taxon>Fungi</taxon>
        <taxon>Dikarya</taxon>
        <taxon>Ascomycota</taxon>
        <taxon>Pezizomycotina</taxon>
        <taxon>Sordariomycetes</taxon>
        <taxon>Xylariomycetidae</taxon>
        <taxon>Amphisphaeriales</taxon>
        <taxon>Sporocadaceae</taxon>
        <taxon>Pestalotiopsis</taxon>
    </lineage>
</organism>
<evidence type="ECO:0000313" key="2">
    <source>
        <dbReference type="EMBL" id="ETS78629.1"/>
    </source>
</evidence>
<feature type="domain" description="SnoaL-like" evidence="1">
    <location>
        <begin position="14"/>
        <end position="118"/>
    </location>
</feature>
<evidence type="ECO:0000259" key="1">
    <source>
        <dbReference type="Pfam" id="PF12680"/>
    </source>
</evidence>
<dbReference type="OrthoDB" id="5145926at2759"/>
<dbReference type="EMBL" id="KI912115">
    <property type="protein sequence ID" value="ETS78629.1"/>
    <property type="molecule type" value="Genomic_DNA"/>
</dbReference>